<comment type="caution">
    <text evidence="4">The sequence shown here is derived from an EMBL/GenBank/DDBJ whole genome shotgun (WGS) entry which is preliminary data.</text>
</comment>
<dbReference type="EMBL" id="JAAWWL010000001">
    <property type="protein sequence ID" value="NKI30918.1"/>
    <property type="molecule type" value="Genomic_DNA"/>
</dbReference>
<feature type="signal peptide" evidence="2">
    <location>
        <begin position="1"/>
        <end position="31"/>
    </location>
</feature>
<dbReference type="InterPro" id="IPR012910">
    <property type="entry name" value="Plug_dom"/>
</dbReference>
<gene>
    <name evidence="4" type="ORF">HCU67_03120</name>
</gene>
<keyword evidence="5" id="KW-1185">Reference proteome</keyword>
<name>A0ABX1GMP8_9FLAO</name>
<keyword evidence="1" id="KW-0812">Transmembrane</keyword>
<reference evidence="4 5" key="1">
    <citation type="submission" date="2020-04" db="EMBL/GenBank/DDBJ databases">
        <authorList>
            <person name="Yoon J."/>
        </authorList>
    </citation>
    <scope>NUCLEOTIDE SEQUENCE [LARGE SCALE GENOMIC DNA]</scope>
    <source>
        <strain evidence="4 5">DJ-13</strain>
    </source>
</reference>
<keyword evidence="1" id="KW-0813">Transport</keyword>
<evidence type="ECO:0000256" key="2">
    <source>
        <dbReference type="SAM" id="SignalP"/>
    </source>
</evidence>
<dbReference type="Proteomes" id="UP000718451">
    <property type="component" value="Unassembled WGS sequence"/>
</dbReference>
<proteinExistence type="inferred from homology"/>
<keyword evidence="1" id="KW-0998">Cell outer membrane</keyword>
<dbReference type="InterPro" id="IPR037066">
    <property type="entry name" value="Plug_dom_sf"/>
</dbReference>
<evidence type="ECO:0000259" key="3">
    <source>
        <dbReference type="Pfam" id="PF07715"/>
    </source>
</evidence>
<feature type="domain" description="TonB-dependent receptor plug" evidence="3">
    <location>
        <begin position="30"/>
        <end position="132"/>
    </location>
</feature>
<dbReference type="Pfam" id="PF07715">
    <property type="entry name" value="Plug"/>
    <property type="match status" value="1"/>
</dbReference>
<evidence type="ECO:0000256" key="1">
    <source>
        <dbReference type="PROSITE-ProRule" id="PRU01360"/>
    </source>
</evidence>
<accession>A0ABX1GMP8</accession>
<comment type="similarity">
    <text evidence="1">Belongs to the TonB-dependent receptor family.</text>
</comment>
<keyword evidence="2" id="KW-0732">Signal</keyword>
<keyword evidence="1" id="KW-1134">Transmembrane beta strand</keyword>
<comment type="subcellular location">
    <subcellularLocation>
        <location evidence="1">Cell outer membrane</location>
        <topology evidence="1">Multi-pass membrane protein</topology>
    </subcellularLocation>
</comment>
<evidence type="ECO:0000313" key="4">
    <source>
        <dbReference type="EMBL" id="NKI30918.1"/>
    </source>
</evidence>
<dbReference type="SUPFAM" id="SSF56935">
    <property type="entry name" value="Porins"/>
    <property type="match status" value="1"/>
</dbReference>
<protein>
    <submittedName>
        <fullName evidence="4">Plug domain-containing protein</fullName>
    </submittedName>
</protein>
<dbReference type="InterPro" id="IPR039426">
    <property type="entry name" value="TonB-dep_rcpt-like"/>
</dbReference>
<dbReference type="PROSITE" id="PS52016">
    <property type="entry name" value="TONB_DEPENDENT_REC_3"/>
    <property type="match status" value="1"/>
</dbReference>
<organism evidence="4 5">
    <name type="scientific">Croceivirga thetidis</name>
    <dbReference type="NCBI Taxonomy" id="2721623"/>
    <lineage>
        <taxon>Bacteria</taxon>
        <taxon>Pseudomonadati</taxon>
        <taxon>Bacteroidota</taxon>
        <taxon>Flavobacteriia</taxon>
        <taxon>Flavobacteriales</taxon>
        <taxon>Flavobacteriaceae</taxon>
        <taxon>Croceivirga</taxon>
    </lineage>
</organism>
<evidence type="ECO:0000313" key="5">
    <source>
        <dbReference type="Proteomes" id="UP000718451"/>
    </source>
</evidence>
<dbReference type="RefSeq" id="WP_168551140.1">
    <property type="nucleotide sequence ID" value="NZ_JAAWWL010000001.1"/>
</dbReference>
<keyword evidence="1" id="KW-0472">Membrane</keyword>
<feature type="chain" id="PRO_5046993754" evidence="2">
    <location>
        <begin position="32"/>
        <end position="139"/>
    </location>
</feature>
<sequence length="139" mass="14721">MNHLTKQAMNKTLCLLLLVALSLGTSCTSSKSSTAATAEEIEEKNQGHIPLLTRIRRLPGVVLQNGVPTIAKNTNTVSTFGSGEPLYILDGQLIGNSFNRINDLVDNFNVKSVKVLKGSAASSYGAQAASGVIAIETYQ</sequence>
<dbReference type="Gene3D" id="2.170.130.10">
    <property type="entry name" value="TonB-dependent receptor, plug domain"/>
    <property type="match status" value="1"/>
</dbReference>
<dbReference type="PROSITE" id="PS51257">
    <property type="entry name" value="PROKAR_LIPOPROTEIN"/>
    <property type="match status" value="1"/>
</dbReference>